<accession>A0A8T1UEX0</accession>
<dbReference type="EMBL" id="JAENGZ010000376">
    <property type="protein sequence ID" value="KAG6960680.1"/>
    <property type="molecule type" value="Genomic_DNA"/>
</dbReference>
<protein>
    <submittedName>
        <fullName evidence="2">Uncharacterized protein</fullName>
    </submittedName>
</protein>
<feature type="region of interest" description="Disordered" evidence="1">
    <location>
        <begin position="1"/>
        <end position="28"/>
    </location>
</feature>
<evidence type="ECO:0000256" key="1">
    <source>
        <dbReference type="SAM" id="MobiDB-lite"/>
    </source>
</evidence>
<dbReference type="AlphaFoldDB" id="A0A8T1UEX0"/>
<name>A0A8T1UEX0_9STRA</name>
<dbReference type="Proteomes" id="UP000688947">
    <property type="component" value="Unassembled WGS sequence"/>
</dbReference>
<reference evidence="2" key="1">
    <citation type="submission" date="2021-01" db="EMBL/GenBank/DDBJ databases">
        <title>Phytophthora aleatoria, a newly-described species from Pinus radiata is distinct from Phytophthora cactorum isolates based on comparative genomics.</title>
        <authorList>
            <person name="Mcdougal R."/>
            <person name="Panda P."/>
            <person name="Williams N."/>
            <person name="Studholme D.J."/>
        </authorList>
    </citation>
    <scope>NUCLEOTIDE SEQUENCE</scope>
    <source>
        <strain evidence="2">NZFS 3830</strain>
    </source>
</reference>
<comment type="caution">
    <text evidence="2">The sequence shown here is derived from an EMBL/GenBank/DDBJ whole genome shotgun (WGS) entry which is preliminary data.</text>
</comment>
<evidence type="ECO:0000313" key="2">
    <source>
        <dbReference type="EMBL" id="KAG6960680.1"/>
    </source>
</evidence>
<proteinExistence type="predicted"/>
<evidence type="ECO:0000313" key="3">
    <source>
        <dbReference type="Proteomes" id="UP000688947"/>
    </source>
</evidence>
<sequence length="51" mass="4847">MSTRGSCVGVDKESTRHTGGVLGAGDNVEAGVGPHGDADAGVAAGAVLKLV</sequence>
<gene>
    <name evidence="2" type="ORF">JG687_00008089</name>
</gene>
<organism evidence="2 3">
    <name type="scientific">Phytophthora cactorum</name>
    <dbReference type="NCBI Taxonomy" id="29920"/>
    <lineage>
        <taxon>Eukaryota</taxon>
        <taxon>Sar</taxon>
        <taxon>Stramenopiles</taxon>
        <taxon>Oomycota</taxon>
        <taxon>Peronosporomycetes</taxon>
        <taxon>Peronosporales</taxon>
        <taxon>Peronosporaceae</taxon>
        <taxon>Phytophthora</taxon>
    </lineage>
</organism>